<protein>
    <recommendedName>
        <fullName evidence="4">Rad50/SbcC-type AAA domain-containing protein</fullName>
    </recommendedName>
</protein>
<feature type="coiled-coil region" evidence="1">
    <location>
        <begin position="275"/>
        <end position="309"/>
    </location>
</feature>
<name>A0ABU4BS46_RHOGO</name>
<dbReference type="EMBL" id="JAWLKB010000004">
    <property type="protein sequence ID" value="MDV6267040.1"/>
    <property type="molecule type" value="Genomic_DNA"/>
</dbReference>
<dbReference type="SUPFAM" id="SSF52540">
    <property type="entry name" value="P-loop containing nucleoside triphosphate hydrolases"/>
    <property type="match status" value="1"/>
</dbReference>
<dbReference type="RefSeq" id="WP_317541251.1">
    <property type="nucleotide sequence ID" value="NZ_JAWLKB010000004.1"/>
</dbReference>
<feature type="coiled-coil region" evidence="1">
    <location>
        <begin position="215"/>
        <end position="249"/>
    </location>
</feature>
<gene>
    <name evidence="2" type="ORF">R3Q16_10540</name>
</gene>
<reference evidence="2 3" key="1">
    <citation type="submission" date="2023-10" db="EMBL/GenBank/DDBJ databases">
        <title>Development of a sustainable strategy for remediation of hydrocarbon-contaminated territories based on the waste exchange concept.</title>
        <authorList>
            <person name="Krivoruchko A."/>
        </authorList>
    </citation>
    <scope>NUCLEOTIDE SEQUENCE [LARGE SCALE GENOMIC DNA]</scope>
    <source>
        <strain evidence="2 3">IEGM 1203</strain>
    </source>
</reference>
<evidence type="ECO:0008006" key="4">
    <source>
        <dbReference type="Google" id="ProtNLM"/>
    </source>
</evidence>
<dbReference type="Proteomes" id="UP001185927">
    <property type="component" value="Unassembled WGS sequence"/>
</dbReference>
<proteinExistence type="predicted"/>
<evidence type="ECO:0000313" key="2">
    <source>
        <dbReference type="EMBL" id="MDV6267040.1"/>
    </source>
</evidence>
<evidence type="ECO:0000313" key="3">
    <source>
        <dbReference type="Proteomes" id="UP001185927"/>
    </source>
</evidence>
<comment type="caution">
    <text evidence="2">The sequence shown here is derived from an EMBL/GenBank/DDBJ whole genome shotgun (WGS) entry which is preliminary data.</text>
</comment>
<dbReference type="Gene3D" id="3.40.50.300">
    <property type="entry name" value="P-loop containing nucleotide triphosphate hydrolases"/>
    <property type="match status" value="1"/>
</dbReference>
<evidence type="ECO:0000256" key="1">
    <source>
        <dbReference type="SAM" id="Coils"/>
    </source>
</evidence>
<keyword evidence="3" id="KW-1185">Reference proteome</keyword>
<accession>A0ABU4BS46</accession>
<dbReference type="InterPro" id="IPR027417">
    <property type="entry name" value="P-loop_NTPase"/>
</dbReference>
<organism evidence="2 3">
    <name type="scientific">Rhodococcus globerulus</name>
    <dbReference type="NCBI Taxonomy" id="33008"/>
    <lineage>
        <taxon>Bacteria</taxon>
        <taxon>Bacillati</taxon>
        <taxon>Actinomycetota</taxon>
        <taxon>Actinomycetes</taxon>
        <taxon>Mycobacteriales</taxon>
        <taxon>Nocardiaceae</taxon>
        <taxon>Rhodococcus</taxon>
    </lineage>
</organism>
<sequence>MSIEMTETIPGLRVVKLFAENYKRISAVEIIPDPNAATVTIAGRNAQGKSSVLDAIWAALMNKGTATTRPIRDGETSALVVVDLGDIIVTRKWEGEKSTLKVESKDGARFPSPQKMLDDLIGRLSFDPLAFASLPAKQQQAELLNLVELPFNPAELAAKRKGLFDQRADIGRDGKQLKGQLDGYPLPATDLPETELSVSQLIAELRAAQDQHKAKADVEHDVERATQIIAEAEETLKLARHDLEVAQEHLNSLPGLPDLTAIETQIDNAEGLNAAVRTEAERKRIELQANAKREEYKSLTAKIEQLDKSKTDGLAAAIFPVDGLGFDDDGVTYNGVPFSQASSAERLRVSVAMAMELNPKIRVIRIADGSLLDSENLAVIEAMAADRGFQVWIEVVDETGAIGVVIEDGAVKAA</sequence>
<keyword evidence="1" id="KW-0175">Coiled coil</keyword>